<gene>
    <name evidence="1" type="ORF">AJE_09227</name>
</gene>
<sequence length="82" mass="8821">MNQQLIFNNDFAIASNAAAISFSCLVAGLKVRCFIPIPATLSAADFLQQVQADSFYWEDVAEAAIAADTYNSAGEIWLTGND</sequence>
<name>H3ZER1_9ALTE</name>
<dbReference type="STRING" id="1129374.AJE_09227"/>
<dbReference type="Pfam" id="PF07369">
    <property type="entry name" value="DUF1488"/>
    <property type="match status" value="1"/>
</dbReference>
<dbReference type="SUPFAM" id="SSF160272">
    <property type="entry name" value="Shew3726-like"/>
    <property type="match status" value="1"/>
</dbReference>
<dbReference type="InterPro" id="IPR036692">
    <property type="entry name" value="Shew3726-like_sf"/>
</dbReference>
<dbReference type="PATRIC" id="fig|1129374.4.peg.1846"/>
<reference evidence="1 2" key="1">
    <citation type="journal article" date="2012" name="J. Bacteriol.">
        <title>Genome Sequence of Extracellular-Protease-Producing Alishewanella jeotgali Isolated from Traditional Korean Fermented Seafood.</title>
        <authorList>
            <person name="Jung J."/>
            <person name="Chun J."/>
            <person name="Park W."/>
        </authorList>
    </citation>
    <scope>NUCLEOTIDE SEQUENCE [LARGE SCALE GENOMIC DNA]</scope>
    <source>
        <strain evidence="1 2">KCTC 22429</strain>
    </source>
</reference>
<comment type="caution">
    <text evidence="1">The sequence shown here is derived from an EMBL/GenBank/DDBJ whole genome shotgun (WGS) entry which is preliminary data.</text>
</comment>
<evidence type="ECO:0008006" key="3">
    <source>
        <dbReference type="Google" id="ProtNLM"/>
    </source>
</evidence>
<organism evidence="1 2">
    <name type="scientific">Alishewanella jeotgali KCTC 22429</name>
    <dbReference type="NCBI Taxonomy" id="1129374"/>
    <lineage>
        <taxon>Bacteria</taxon>
        <taxon>Pseudomonadati</taxon>
        <taxon>Pseudomonadota</taxon>
        <taxon>Gammaproteobacteria</taxon>
        <taxon>Alteromonadales</taxon>
        <taxon>Alteromonadaceae</taxon>
        <taxon>Alishewanella</taxon>
    </lineage>
</organism>
<dbReference type="InterPro" id="IPR009962">
    <property type="entry name" value="DUF1488"/>
</dbReference>
<proteinExistence type="predicted"/>
<dbReference type="Proteomes" id="UP000012046">
    <property type="component" value="Unassembled WGS sequence"/>
</dbReference>
<keyword evidence="2" id="KW-1185">Reference proteome</keyword>
<protein>
    <recommendedName>
        <fullName evidence="3">DUF1488 domain-containing protein</fullName>
    </recommendedName>
</protein>
<accession>H3ZER1</accession>
<dbReference type="Gene3D" id="3.30.160.140">
    <property type="entry name" value="Shew3726-like"/>
    <property type="match status" value="1"/>
</dbReference>
<dbReference type="eggNOG" id="ENOG50349UI">
    <property type="taxonomic scope" value="Bacteria"/>
</dbReference>
<dbReference type="EMBL" id="AHTH01000023">
    <property type="protein sequence ID" value="EHR41024.1"/>
    <property type="molecule type" value="Genomic_DNA"/>
</dbReference>
<dbReference type="RefSeq" id="WP_008950633.1">
    <property type="nucleotide sequence ID" value="NZ_AHTH01000023.1"/>
</dbReference>
<evidence type="ECO:0000313" key="1">
    <source>
        <dbReference type="EMBL" id="EHR41024.1"/>
    </source>
</evidence>
<evidence type="ECO:0000313" key="2">
    <source>
        <dbReference type="Proteomes" id="UP000012046"/>
    </source>
</evidence>
<dbReference type="AlphaFoldDB" id="H3ZER1"/>